<keyword evidence="2" id="KW-1185">Reference proteome</keyword>
<dbReference type="OrthoDB" id="5102016at2759"/>
<dbReference type="EMBL" id="JAGMUX010000003">
    <property type="protein sequence ID" value="KAH7265404.1"/>
    <property type="molecule type" value="Genomic_DNA"/>
</dbReference>
<reference evidence="1" key="1">
    <citation type="journal article" date="2021" name="Nat. Commun.">
        <title>Genetic determinants of endophytism in the Arabidopsis root mycobiome.</title>
        <authorList>
            <person name="Mesny F."/>
            <person name="Miyauchi S."/>
            <person name="Thiergart T."/>
            <person name="Pickel B."/>
            <person name="Atanasova L."/>
            <person name="Karlsson M."/>
            <person name="Huettel B."/>
            <person name="Barry K.W."/>
            <person name="Haridas S."/>
            <person name="Chen C."/>
            <person name="Bauer D."/>
            <person name="Andreopoulos W."/>
            <person name="Pangilinan J."/>
            <person name="LaButti K."/>
            <person name="Riley R."/>
            <person name="Lipzen A."/>
            <person name="Clum A."/>
            <person name="Drula E."/>
            <person name="Henrissat B."/>
            <person name="Kohler A."/>
            <person name="Grigoriev I.V."/>
            <person name="Martin F.M."/>
            <person name="Hacquard S."/>
        </authorList>
    </citation>
    <scope>NUCLEOTIDE SEQUENCE</scope>
    <source>
        <strain evidence="1">MPI-CAGE-AT-0023</strain>
    </source>
</reference>
<comment type="caution">
    <text evidence="1">The sequence shown here is derived from an EMBL/GenBank/DDBJ whole genome shotgun (WGS) entry which is preliminary data.</text>
</comment>
<organism evidence="1 2">
    <name type="scientific">Fusarium redolens</name>
    <dbReference type="NCBI Taxonomy" id="48865"/>
    <lineage>
        <taxon>Eukaryota</taxon>
        <taxon>Fungi</taxon>
        <taxon>Dikarya</taxon>
        <taxon>Ascomycota</taxon>
        <taxon>Pezizomycotina</taxon>
        <taxon>Sordariomycetes</taxon>
        <taxon>Hypocreomycetidae</taxon>
        <taxon>Hypocreales</taxon>
        <taxon>Nectriaceae</taxon>
        <taxon>Fusarium</taxon>
        <taxon>Fusarium redolens species complex</taxon>
    </lineage>
</organism>
<evidence type="ECO:0000313" key="1">
    <source>
        <dbReference type="EMBL" id="KAH7265404.1"/>
    </source>
</evidence>
<proteinExistence type="predicted"/>
<sequence>MANALEREDLESITRLDSILRHRYGNEYFQTVRVRGTQSQVAERLGNHPRSAGIWFLEIYVEGTCYSLSYRPTLFELDARQTGPRILDPRTARDHREHSENARCLQRIAQALKQLMELVGVSIEFKSCENHEVDFAHLAQLLKQDMVQTNLRDVRLVDGGGSLLARKKLLLALMKMCGPSQARCVDFDHHPEIVNFFHSLGNTQKQVSALCVGSEGHQSVDGHVISRLEVFDICRLGFRFLQ</sequence>
<name>A0A9P9HZB4_FUSRE</name>
<accession>A0A9P9HZB4</accession>
<dbReference type="Proteomes" id="UP000720189">
    <property type="component" value="Unassembled WGS sequence"/>
</dbReference>
<dbReference type="GeneID" id="70219649"/>
<protein>
    <submittedName>
        <fullName evidence="1">Uncharacterized protein</fullName>
    </submittedName>
</protein>
<evidence type="ECO:0000313" key="2">
    <source>
        <dbReference type="Proteomes" id="UP000720189"/>
    </source>
</evidence>
<gene>
    <name evidence="1" type="ORF">BKA55DRAFT_535333</name>
</gene>
<dbReference type="AlphaFoldDB" id="A0A9P9HZB4"/>
<dbReference type="RefSeq" id="XP_046054139.1">
    <property type="nucleotide sequence ID" value="XM_046189695.1"/>
</dbReference>